<proteinExistence type="predicted"/>
<gene>
    <name evidence="1" type="ORF">LDZ35_16585</name>
</gene>
<comment type="caution">
    <text evidence="1">The sequence shown here is derived from an EMBL/GenBank/DDBJ whole genome shotgun (WGS) entry which is preliminary data.</text>
</comment>
<evidence type="ECO:0000313" key="2">
    <source>
        <dbReference type="Proteomes" id="UP001197958"/>
    </source>
</evidence>
<dbReference type="RefSeq" id="WP_225450174.1">
    <property type="nucleotide sequence ID" value="NZ_JAIWWK010000037.1"/>
</dbReference>
<protein>
    <submittedName>
        <fullName evidence="1">Uncharacterized protein</fullName>
    </submittedName>
</protein>
<sequence length="375" mass="44524">MKKSDIFWQTYLSLEKEFINVSNFIFITDEITTHEHGKEITKPCNSQLETFSPYIADLLIRCCVQIEAISKELYYDNGGTKPCGDKSLFFDEDCLKLIDIKWATHDKRVLVVAPFFNLIKEENRVLRPLKNAHKRSGTFWEKAYQAVKHDRFASLKDGNIKALLHSMAALYLLNLYYRNDSWIVKYQELSRSDFSMGSSIFAVQQPKVNQLWYGNTPTISESPYVVRYQVEDYKRIEAMQKADNEALNHYWQQQPEIWDPEFLAILEKERRKQELDPTYRILYLWELGIYRLKKMLPTNLPFEERKEKFIKSEAWNCWINQHNTHLNPEEITENNIDDEIENVGRRWGMDIEKKYNTMSWIHLAMNGAICKVYIP</sequence>
<dbReference type="AlphaFoldDB" id="A0AAW4SUI3"/>
<name>A0AAW4SUI3_9BACE</name>
<reference evidence="1" key="1">
    <citation type="submission" date="2023-08" db="EMBL/GenBank/DDBJ databases">
        <title>Mucin Metabolism Genes Underlie the Key Renovations of Bacteroides xylanisolvens Genomes in Captive Great Apes.</title>
        <authorList>
            <person name="Nishida A.H."/>
        </authorList>
    </citation>
    <scope>NUCLEOTIDE SEQUENCE</scope>
    <source>
        <strain evidence="1">P19.10B</strain>
    </source>
</reference>
<dbReference type="EMBL" id="JAIWWW010000036">
    <property type="protein sequence ID" value="MCA4524820.1"/>
    <property type="molecule type" value="Genomic_DNA"/>
</dbReference>
<dbReference type="Proteomes" id="UP001197958">
    <property type="component" value="Unassembled WGS sequence"/>
</dbReference>
<evidence type="ECO:0000313" key="1">
    <source>
        <dbReference type="EMBL" id="MCA4524820.1"/>
    </source>
</evidence>
<accession>A0AAW4SUI3</accession>
<organism evidence="1 2">
    <name type="scientific">Bacteroides xylanisolvens</name>
    <dbReference type="NCBI Taxonomy" id="371601"/>
    <lineage>
        <taxon>Bacteria</taxon>
        <taxon>Pseudomonadati</taxon>
        <taxon>Bacteroidota</taxon>
        <taxon>Bacteroidia</taxon>
        <taxon>Bacteroidales</taxon>
        <taxon>Bacteroidaceae</taxon>
        <taxon>Bacteroides</taxon>
    </lineage>
</organism>